<keyword evidence="1" id="KW-0472">Membrane</keyword>
<feature type="transmembrane region" description="Helical" evidence="1">
    <location>
        <begin position="64"/>
        <end position="85"/>
    </location>
</feature>
<gene>
    <name evidence="2" type="ORF">BJG93_30685</name>
</gene>
<reference evidence="2" key="1">
    <citation type="submission" date="2016-09" db="EMBL/GenBank/DDBJ databases">
        <title>The Complete Genome of Burkholderia sprentiae wsm5005.</title>
        <authorList>
            <person name="De Meyer S."/>
            <person name="Wang P."/>
            <person name="Terpolilli J."/>
        </authorList>
    </citation>
    <scope>NUCLEOTIDE SEQUENCE [LARGE SCALE GENOMIC DNA]</scope>
    <source>
        <strain evidence="2">WSM5005</strain>
        <plasmid evidence="2">pl1WSM5005</plasmid>
    </source>
</reference>
<keyword evidence="1" id="KW-1133">Transmembrane helix</keyword>
<organism evidence="2">
    <name type="scientific">Paraburkholderia sprentiae WSM5005</name>
    <dbReference type="NCBI Taxonomy" id="754502"/>
    <lineage>
        <taxon>Bacteria</taxon>
        <taxon>Pseudomonadati</taxon>
        <taxon>Pseudomonadota</taxon>
        <taxon>Betaproteobacteria</taxon>
        <taxon>Burkholderiales</taxon>
        <taxon>Burkholderiaceae</taxon>
        <taxon>Paraburkholderia</taxon>
    </lineage>
</organism>
<feature type="transmembrane region" description="Helical" evidence="1">
    <location>
        <begin position="33"/>
        <end position="57"/>
    </location>
</feature>
<keyword evidence="2" id="KW-0614">Plasmid</keyword>
<proteinExistence type="predicted"/>
<sequence length="98" mass="10942">MFVAIGFLFVFLFELYKGWRVVAGKPQLDSGQLWKRFVIVVGVVSAIYISLAVYLAVSAGTPDGLALLFPFYLCFLFSSALPFFWEFRGLGTIESEGE</sequence>
<geneLocation type="plasmid" evidence="2">
    <name>pl1WSM5005</name>
</geneLocation>
<accession>A0A1I9YUB7</accession>
<dbReference type="EMBL" id="CP017563">
    <property type="protein sequence ID" value="APA89829.1"/>
    <property type="molecule type" value="Genomic_DNA"/>
</dbReference>
<protein>
    <submittedName>
        <fullName evidence="2">Uncharacterized protein</fullName>
    </submittedName>
</protein>
<evidence type="ECO:0000313" key="2">
    <source>
        <dbReference type="EMBL" id="APA89829.1"/>
    </source>
</evidence>
<dbReference type="AlphaFoldDB" id="A0A1I9YUB7"/>
<evidence type="ECO:0000256" key="1">
    <source>
        <dbReference type="SAM" id="Phobius"/>
    </source>
</evidence>
<name>A0A1I9YUB7_9BURK</name>
<keyword evidence="1" id="KW-0812">Transmembrane</keyword>